<keyword evidence="2" id="KW-1185">Reference proteome</keyword>
<dbReference type="EMBL" id="RCHS01000392">
    <property type="protein sequence ID" value="RMX59169.1"/>
    <property type="molecule type" value="Genomic_DNA"/>
</dbReference>
<dbReference type="Proteomes" id="UP000275408">
    <property type="component" value="Unassembled WGS sequence"/>
</dbReference>
<gene>
    <name evidence="1" type="ORF">pdam_00024265</name>
</gene>
<feature type="non-terminal residue" evidence="1">
    <location>
        <position position="105"/>
    </location>
</feature>
<evidence type="ECO:0000313" key="1">
    <source>
        <dbReference type="EMBL" id="RMX59169.1"/>
    </source>
</evidence>
<sequence length="105" mass="12321">QDDCYDQKFIAEFWVKADFDLIEKCITITYGNIWLQIKQESGMNLDRCRISKNPGPKTTTKLMLNSFWGKFRESLNKTKVSQMTEAFELLSIIANPLKDVRGYRF</sequence>
<name>A0A3M6UZZ9_POCDA</name>
<feature type="non-terminal residue" evidence="1">
    <location>
        <position position="1"/>
    </location>
</feature>
<accession>A0A3M6UZZ9</accession>
<proteinExistence type="predicted"/>
<dbReference type="AlphaFoldDB" id="A0A3M6UZZ9"/>
<dbReference type="Gene3D" id="1.10.287.690">
    <property type="entry name" value="Helix hairpin bin"/>
    <property type="match status" value="1"/>
</dbReference>
<protein>
    <submittedName>
        <fullName evidence="1">Uncharacterized protein</fullName>
    </submittedName>
</protein>
<comment type="caution">
    <text evidence="1">The sequence shown here is derived from an EMBL/GenBank/DDBJ whole genome shotgun (WGS) entry which is preliminary data.</text>
</comment>
<reference evidence="1 2" key="1">
    <citation type="journal article" date="2018" name="Sci. Rep.">
        <title>Comparative analysis of the Pocillopora damicornis genome highlights role of immune system in coral evolution.</title>
        <authorList>
            <person name="Cunning R."/>
            <person name="Bay R.A."/>
            <person name="Gillette P."/>
            <person name="Baker A.C."/>
            <person name="Traylor-Knowles N."/>
        </authorList>
    </citation>
    <scope>NUCLEOTIDE SEQUENCE [LARGE SCALE GENOMIC DNA]</scope>
    <source>
        <strain evidence="1">RSMAS</strain>
        <tissue evidence="1">Whole animal</tissue>
    </source>
</reference>
<organism evidence="1 2">
    <name type="scientific">Pocillopora damicornis</name>
    <name type="common">Cauliflower coral</name>
    <name type="synonym">Millepora damicornis</name>
    <dbReference type="NCBI Taxonomy" id="46731"/>
    <lineage>
        <taxon>Eukaryota</taxon>
        <taxon>Metazoa</taxon>
        <taxon>Cnidaria</taxon>
        <taxon>Anthozoa</taxon>
        <taxon>Hexacorallia</taxon>
        <taxon>Scleractinia</taxon>
        <taxon>Astrocoeniina</taxon>
        <taxon>Pocilloporidae</taxon>
        <taxon>Pocillopora</taxon>
    </lineage>
</organism>
<evidence type="ECO:0000313" key="2">
    <source>
        <dbReference type="Proteomes" id="UP000275408"/>
    </source>
</evidence>